<organism evidence="1 2">
    <name type="scientific">Holotrichia oblita</name>
    <name type="common">Chafer beetle</name>
    <dbReference type="NCBI Taxonomy" id="644536"/>
    <lineage>
        <taxon>Eukaryota</taxon>
        <taxon>Metazoa</taxon>
        <taxon>Ecdysozoa</taxon>
        <taxon>Arthropoda</taxon>
        <taxon>Hexapoda</taxon>
        <taxon>Insecta</taxon>
        <taxon>Pterygota</taxon>
        <taxon>Neoptera</taxon>
        <taxon>Endopterygota</taxon>
        <taxon>Coleoptera</taxon>
        <taxon>Polyphaga</taxon>
        <taxon>Scarabaeiformia</taxon>
        <taxon>Scarabaeidae</taxon>
        <taxon>Melolonthinae</taxon>
        <taxon>Holotrichia</taxon>
    </lineage>
</organism>
<gene>
    <name evidence="1" type="ORF">MML48_9g00010385</name>
</gene>
<protein>
    <submittedName>
        <fullName evidence="1">Dehydrogenase/reductase sdr family member 11</fullName>
    </submittedName>
</protein>
<dbReference type="Proteomes" id="UP001056778">
    <property type="component" value="Chromosome 9"/>
</dbReference>
<reference evidence="1" key="1">
    <citation type="submission" date="2022-04" db="EMBL/GenBank/DDBJ databases">
        <title>Chromosome-scale genome assembly of Holotrichia oblita Faldermann.</title>
        <authorList>
            <person name="Rongchong L."/>
        </authorList>
    </citation>
    <scope>NUCLEOTIDE SEQUENCE</scope>
    <source>
        <strain evidence="1">81SQS9</strain>
    </source>
</reference>
<keyword evidence="2" id="KW-1185">Reference proteome</keyword>
<comment type="caution">
    <text evidence="1">The sequence shown here is derived from an EMBL/GenBank/DDBJ whole genome shotgun (WGS) entry which is preliminary data.</text>
</comment>
<accession>A0ACB9SLX6</accession>
<name>A0ACB9SLX6_HOLOL</name>
<evidence type="ECO:0000313" key="1">
    <source>
        <dbReference type="EMBL" id="KAI4454441.1"/>
    </source>
</evidence>
<sequence>MNIQQEEEEKDEEEEEIEEDMIVEVDYEEWSGKVAIITGASAGMGAVISQYLVERGMKVVGLSRRIERIEELSKRLTEQPGKLYAFRCDISKEEDILRAFRWIRDNLGPVHVLINNAGLTRPTNLTDGSTEDWRKIFDVNVMATCICTREAVRIMKDHNISGQIINMNSVVGHYVPMMTEPLLNVYPASKFAVTALTETLRQELRYYKSKIKITSISPGVVRTPEYTEGQDEEDNNSSGMPSLKPEDVADAVIYILSTGPNVQVHELTLRPIGEMF</sequence>
<proteinExistence type="predicted"/>
<dbReference type="EMBL" id="CM043023">
    <property type="protein sequence ID" value="KAI4454441.1"/>
    <property type="molecule type" value="Genomic_DNA"/>
</dbReference>
<evidence type="ECO:0000313" key="2">
    <source>
        <dbReference type="Proteomes" id="UP001056778"/>
    </source>
</evidence>